<evidence type="ECO:0000313" key="1">
    <source>
        <dbReference type="EMBL" id="QNH71810.1"/>
    </source>
</evidence>
<gene>
    <name evidence="1" type="ORF">P9VFCI_145</name>
</gene>
<sequence length="351" mass="40505">MTREIQAINSLSSKLERFHWQNPELAVFRCPLCGDSKKDPNKTRGTIYRFGSDWMFGCYNCGHPQPFAAFLKKFDEHAYREFRLGRLVDDASFNIVKTEKSHVTKSEVLQTEDLTSLFGGYFTKLSTLERLPESHRARQYWKSRKLPNSRLGRFYYTDDFNNWAMSVDPQQDLSTKKQEGIVIPLVDLDKNEFGFQCRFFEGDLRYKTIIVDDSKVKAFGMDHVDPRKKINVFEGVFDSVYLSNSIAVLDSSLSKRCDQLTAAHGIAKDKFVLWYDFEKFNKEIIELKTEAIDRGYAVAFVDKKLVTHKDVNAICQNSNTPQQTLKNLFSSVKVLSGLRAKAEMTLNARML</sequence>
<dbReference type="EMBL" id="MT778839">
    <property type="protein sequence ID" value="QNH71810.1"/>
    <property type="molecule type" value="Genomic_DNA"/>
</dbReference>
<name>A0A7G7WX66_9CAUD</name>
<dbReference type="Proteomes" id="UP000515832">
    <property type="component" value="Segment"/>
</dbReference>
<proteinExistence type="inferred from homology"/>
<dbReference type="InterPro" id="IPR046392">
    <property type="entry name" value="PRIMASE_T4"/>
</dbReference>
<protein>
    <submittedName>
        <fullName evidence="1">DNA primase</fullName>
    </submittedName>
</protein>
<keyword evidence="2" id="KW-1185">Reference proteome</keyword>
<reference evidence="1 2" key="1">
    <citation type="submission" date="2020-07" db="EMBL/GenBank/DDBJ databases">
        <title>Complete genome sequence of Rhizobium leguminosarum bacteriophage vB_RlegM_P9VFCI.</title>
        <authorList>
            <person name="Gunathilake D."/>
            <person name="Bhat S."/>
            <person name="Yost C.K."/>
            <person name="Hynes M.F."/>
        </authorList>
    </citation>
    <scope>NUCLEOTIDE SEQUENCE [LARGE SCALE GENOMIC DNA]</scope>
</reference>
<dbReference type="HAMAP" id="MF_04157">
    <property type="entry name" value="PRIMASE_T4"/>
    <property type="match status" value="1"/>
</dbReference>
<accession>A0A7G7WX66</accession>
<evidence type="ECO:0000313" key="2">
    <source>
        <dbReference type="Proteomes" id="UP000515832"/>
    </source>
</evidence>
<organism evidence="1 2">
    <name type="scientific">Rhizobium phage P9VFCI</name>
    <dbReference type="NCBI Taxonomy" id="2763531"/>
    <lineage>
        <taxon>Viruses</taxon>
        <taxon>Duplodnaviria</taxon>
        <taxon>Heunggongvirae</taxon>
        <taxon>Uroviricota</taxon>
        <taxon>Caudoviricetes</taxon>
        <taxon>Pootjesviridae</taxon>
        <taxon>Innesvirus</taxon>
        <taxon>Innesvirus P9VFCI</taxon>
    </lineage>
</organism>